<reference evidence="11" key="1">
    <citation type="journal article" date="2019" name="Database">
        <title>The radish genome database (RadishGD): an integrated information resource for radish genomics.</title>
        <authorList>
            <person name="Yu H.J."/>
            <person name="Baek S."/>
            <person name="Lee Y.J."/>
            <person name="Cho A."/>
            <person name="Mun J.H."/>
        </authorList>
    </citation>
    <scope>NUCLEOTIDE SEQUENCE [LARGE SCALE GENOMIC DNA]</scope>
    <source>
        <strain evidence="11">cv. WK10039</strain>
    </source>
</reference>
<dbReference type="InterPro" id="IPR018501">
    <property type="entry name" value="DDT_dom"/>
</dbReference>
<dbReference type="GO" id="GO:0003677">
    <property type="term" value="F:DNA binding"/>
    <property type="evidence" value="ECO:0007669"/>
    <property type="project" value="UniProtKB-UniRule"/>
</dbReference>
<feature type="domain" description="Homeobox" evidence="8">
    <location>
        <begin position="25"/>
        <end position="85"/>
    </location>
</feature>
<dbReference type="PROSITE" id="PS50827">
    <property type="entry name" value="DDT"/>
    <property type="match status" value="1"/>
</dbReference>
<gene>
    <name evidence="12" type="primary">LOC108822319</name>
</gene>
<evidence type="ECO:0000256" key="7">
    <source>
        <dbReference type="SAM" id="MobiDB-lite"/>
    </source>
</evidence>
<evidence type="ECO:0000256" key="6">
    <source>
        <dbReference type="SAM" id="Coils"/>
    </source>
</evidence>
<organism evidence="11 12">
    <name type="scientific">Raphanus sativus</name>
    <name type="common">Radish</name>
    <name type="synonym">Raphanus raphanistrum var. sativus</name>
    <dbReference type="NCBI Taxonomy" id="3726"/>
    <lineage>
        <taxon>Eukaryota</taxon>
        <taxon>Viridiplantae</taxon>
        <taxon>Streptophyta</taxon>
        <taxon>Embryophyta</taxon>
        <taxon>Tracheophyta</taxon>
        <taxon>Spermatophyta</taxon>
        <taxon>Magnoliopsida</taxon>
        <taxon>eudicotyledons</taxon>
        <taxon>Gunneridae</taxon>
        <taxon>Pentapetalae</taxon>
        <taxon>rosids</taxon>
        <taxon>malvids</taxon>
        <taxon>Brassicales</taxon>
        <taxon>Brassicaceae</taxon>
        <taxon>Brassiceae</taxon>
        <taxon>Raphanus</taxon>
    </lineage>
</organism>
<dbReference type="Proteomes" id="UP000504610">
    <property type="component" value="Chromosome 8"/>
</dbReference>
<evidence type="ECO:0000259" key="8">
    <source>
        <dbReference type="PROSITE" id="PS50071"/>
    </source>
</evidence>
<dbReference type="InterPro" id="IPR001356">
    <property type="entry name" value="HD"/>
</dbReference>
<feature type="compositionally biased region" description="Polar residues" evidence="7">
    <location>
        <begin position="1081"/>
        <end position="1109"/>
    </location>
</feature>
<dbReference type="InterPro" id="IPR044977">
    <property type="entry name" value="RLT1-3"/>
</dbReference>
<name>A0A6J0KSG1_RAPSA</name>
<feature type="compositionally biased region" description="Basic and acidic residues" evidence="7">
    <location>
        <begin position="1528"/>
        <end position="1537"/>
    </location>
</feature>
<evidence type="ECO:0000256" key="4">
    <source>
        <dbReference type="PROSITE-ProRule" id="PRU00108"/>
    </source>
</evidence>
<feature type="compositionally biased region" description="Acidic residues" evidence="7">
    <location>
        <begin position="1562"/>
        <end position="1572"/>
    </location>
</feature>
<feature type="domain" description="HTH HARE-type" evidence="10">
    <location>
        <begin position="654"/>
        <end position="723"/>
    </location>
</feature>
<proteinExistence type="predicted"/>
<dbReference type="InterPro" id="IPR009057">
    <property type="entry name" value="Homeodomain-like_sf"/>
</dbReference>
<feature type="region of interest" description="Disordered" evidence="7">
    <location>
        <begin position="1"/>
        <end position="54"/>
    </location>
</feature>
<keyword evidence="3 4" id="KW-0539">Nucleus</keyword>
<dbReference type="Gene3D" id="1.10.10.60">
    <property type="entry name" value="Homeodomain-like"/>
    <property type="match status" value="1"/>
</dbReference>
<dbReference type="OrthoDB" id="6159439at2759"/>
<dbReference type="RefSeq" id="XP_018450870.2">
    <property type="nucleotide sequence ID" value="XM_018595368.2"/>
</dbReference>
<dbReference type="GO" id="GO:0006357">
    <property type="term" value="P:regulation of transcription by RNA polymerase II"/>
    <property type="evidence" value="ECO:0007669"/>
    <property type="project" value="InterPro"/>
</dbReference>
<evidence type="ECO:0000256" key="2">
    <source>
        <dbReference type="ARBA" id="ARBA00023163"/>
    </source>
</evidence>
<dbReference type="SUPFAM" id="SSF46689">
    <property type="entry name" value="Homeodomain-like"/>
    <property type="match status" value="1"/>
</dbReference>
<dbReference type="GeneID" id="108822319"/>
<comment type="subcellular location">
    <subcellularLocation>
        <location evidence="1 4 5">Nucleus</location>
    </subcellularLocation>
</comment>
<evidence type="ECO:0000256" key="5">
    <source>
        <dbReference type="RuleBase" id="RU000682"/>
    </source>
</evidence>
<evidence type="ECO:0000259" key="9">
    <source>
        <dbReference type="PROSITE" id="PS50827"/>
    </source>
</evidence>
<dbReference type="CDD" id="cd00086">
    <property type="entry name" value="homeodomain"/>
    <property type="match status" value="1"/>
</dbReference>
<feature type="region of interest" description="Disordered" evidence="7">
    <location>
        <begin position="1337"/>
        <end position="1375"/>
    </location>
</feature>
<dbReference type="InterPro" id="IPR028942">
    <property type="entry name" value="WHIM1_dom"/>
</dbReference>
<feature type="domain" description="DDT" evidence="9">
    <location>
        <begin position="472"/>
        <end position="531"/>
    </location>
</feature>
<accession>A0A6J0KSG1</accession>
<keyword evidence="11" id="KW-1185">Reference proteome</keyword>
<reference evidence="12" key="2">
    <citation type="submission" date="2025-08" db="UniProtKB">
        <authorList>
            <consortium name="RefSeq"/>
        </authorList>
    </citation>
    <scope>IDENTIFICATION</scope>
    <source>
        <tissue evidence="12">Leaf</tissue>
    </source>
</reference>
<sequence length="1572" mass="176796">MEMGSDEEDQIKNGSENKKKKIDTLNNNKKRQMKTPFQLQTLEKVYSEETYPSEATRAELSVKLDLSDRQLQMWFCHRRLKDKKDGQAKKPAAPPPPAAAALSSLNELPAAGDRSGLGSGSGSGCSPYSEPRRNFAGGSSSSRDEVDEYEQPRLSAMVRRAVACIEGQLGEPLREDGPVLGMEFDPLPPGAFGTPIGMEEHQGHPYESKMYEPHDVRPRRPVARSFHAQQSLDDPSSYTPEMYGRYSESQARGNGRSYGIHGNASLNCSTSQQDMPSPIVPSAHGDSFLMERKINDGRVGRGSGQKDPEKVEVQRKKYEERMRKEMERHERERRKEEERLMRERIKEEEKLQREHRREVERREKFLQRENERAEKQKQKDEIRRERDAIRRKIAIEKATARRIARESMDLIEDEQLELMDLAATSKGLPSVLQLDHDTLQNLELYRDSLSTFPPKALQLKMPFTISPWKDSEENVGNLLMVWRFLISFSDVLDLWPFTLDEFIQAFHDYDSRLLGEIHITLLRSIIRDIEHVARTPYSGIGNNQYTTANPEGGHPHIVEGAYAWGFDISSWKKHLNPLTWPEILRQLALSSGFGPKLKKKSSHVTQTAHKDETKGCEDIISTIRSGSAAETAFASMLEKGLMAPRKSRHRLTPGTVKFAALHVLSLEGSKGLTLLELADKIQKSGLRDLSTSKTPEASISVALTRDAKLFERIAPCTYCVRAPYVKDPADGEAILAEARKKIRAFENGLTGPEDLNDLERDEDFECDVDEEPEVDDLVTLASASNGNDLGVANGLSGKGGDDMSCDVKADVNNEAEKEFSPPPSSIKSIVPQYHSKDSAVSCVDDTNAVVEDSNQGQSWIQGLTEGDYCHLSVEERLEALVALVSIVNEGNSLRASLEDRMEAANSLKKQMWAEAQLDNSCMRDVLKLGFQNLSSNKTESTMEVVSNDLHKSPAERASINQEANTSQENCSLKRSRSQLKSYIGDKAEEVYPYRSLPLGQDRRHNRYWHFAASASRSDPCSGLIFVELHDGKWRLIDSEEAFDTLVASLDMRGIRESHLRIMLQKIEGSFKENACKEKSVVNHSPVDSVSPSSAISGSNSDSMETSTSIRVELGRNDREKGSLSKRFHDFQRWMWTETYSSLPSCARKHGKKRRELLATCEVCVASYPSEYTHCTSCRRKLNMVDDSSERKILGSGLTASPLPFGVRLLKALLVFLEASVPDEALESFWTEDKRKNWGFRLNASSSPEELLQVLTSLESAIKKEYLSSNFASAKELLGATDDSGSVEVVPWIPKTVSAVALRLLDLDASVMYVKPEKPELIPEDDKEEQISLFPGKSLIKGKGHREQEDQDEVVPNSGKKSKKRRVRFGSVSNRKVKRTKLQGGPNRFVAGRSNVEVDRNLGSVELNHHQVPGRGKRTVRKRPERNDEDSYRLASRMADIVRPNSEEVEEEEEEQTFRDINEDWASETPKRVMTPMQVDDESDNSVGVESEDDDDEGQFVVYDQRNKWGLDWNSNPNEAMEDDEEGVGVERVEREDVAEMSESSEDDDDAPANNVATNNYDSESEDYSSSDS</sequence>
<keyword evidence="4 5" id="KW-0371">Homeobox</keyword>
<feature type="compositionally biased region" description="Polar residues" evidence="7">
    <location>
        <begin position="264"/>
        <end position="275"/>
    </location>
</feature>
<feature type="region of interest" description="Disordered" evidence="7">
    <location>
        <begin position="223"/>
        <end position="285"/>
    </location>
</feature>
<feature type="compositionally biased region" description="Acidic residues" evidence="7">
    <location>
        <begin position="1478"/>
        <end position="1497"/>
    </location>
</feature>
<dbReference type="PROSITE" id="PS51913">
    <property type="entry name" value="HTH_HARE"/>
    <property type="match status" value="1"/>
</dbReference>
<feature type="compositionally biased region" description="Basic residues" evidence="7">
    <location>
        <begin position="1414"/>
        <end position="1423"/>
    </location>
</feature>
<dbReference type="Pfam" id="PF00046">
    <property type="entry name" value="Homeodomain"/>
    <property type="match status" value="1"/>
</dbReference>
<evidence type="ECO:0000313" key="12">
    <source>
        <dbReference type="RefSeq" id="XP_018450870.2"/>
    </source>
</evidence>
<evidence type="ECO:0000256" key="1">
    <source>
        <dbReference type="ARBA" id="ARBA00004123"/>
    </source>
</evidence>
<keyword evidence="6" id="KW-0175">Coiled coil</keyword>
<keyword evidence="2" id="KW-0804">Transcription</keyword>
<dbReference type="PROSITE" id="PS50071">
    <property type="entry name" value="HOMEOBOX_2"/>
    <property type="match status" value="1"/>
</dbReference>
<feature type="compositionally biased region" description="Polar residues" evidence="7">
    <location>
        <begin position="227"/>
        <end position="239"/>
    </location>
</feature>
<feature type="region of interest" description="Disordered" evidence="7">
    <location>
        <begin position="1081"/>
        <end position="1110"/>
    </location>
</feature>
<feature type="DNA-binding region" description="Homeobox" evidence="4">
    <location>
        <begin position="27"/>
        <end position="86"/>
    </location>
</feature>
<dbReference type="SMART" id="SM00389">
    <property type="entry name" value="HOX"/>
    <property type="match status" value="1"/>
</dbReference>
<dbReference type="Pfam" id="PF15613">
    <property type="entry name" value="WSD"/>
    <property type="match status" value="1"/>
</dbReference>
<evidence type="ECO:0000313" key="11">
    <source>
        <dbReference type="Proteomes" id="UP000504610"/>
    </source>
</evidence>
<dbReference type="InterPro" id="IPR028941">
    <property type="entry name" value="WHIM2_dom"/>
</dbReference>
<feature type="coiled-coil region" evidence="6">
    <location>
        <begin position="315"/>
        <end position="392"/>
    </location>
</feature>
<dbReference type="Pfam" id="PF05066">
    <property type="entry name" value="HARE-HTH"/>
    <property type="match status" value="1"/>
</dbReference>
<dbReference type="SMART" id="SM00571">
    <property type="entry name" value="DDT"/>
    <property type="match status" value="1"/>
</dbReference>
<dbReference type="InterPro" id="IPR007759">
    <property type="entry name" value="Asxl_HARE-HTH"/>
</dbReference>
<evidence type="ECO:0000259" key="10">
    <source>
        <dbReference type="PROSITE" id="PS51913"/>
    </source>
</evidence>
<protein>
    <submittedName>
        <fullName evidence="12">Homeobox-DDT domain protein RLT1</fullName>
    </submittedName>
</protein>
<dbReference type="GO" id="GO:0005634">
    <property type="term" value="C:nucleus"/>
    <property type="evidence" value="ECO:0007669"/>
    <property type="project" value="UniProtKB-SubCell"/>
</dbReference>
<dbReference type="Pfam" id="PF15612">
    <property type="entry name" value="WHIM1"/>
    <property type="match status" value="1"/>
</dbReference>
<feature type="region of interest" description="Disordered" evidence="7">
    <location>
        <begin position="1410"/>
        <end position="1572"/>
    </location>
</feature>
<dbReference type="Pfam" id="PF02791">
    <property type="entry name" value="DDT"/>
    <property type="match status" value="1"/>
</dbReference>
<dbReference type="KEGG" id="rsz:108822319"/>
<feature type="region of interest" description="Disordered" evidence="7">
    <location>
        <begin position="109"/>
        <end position="150"/>
    </location>
</feature>
<dbReference type="PANTHER" id="PTHR36968:SF13">
    <property type="entry name" value="HOMEOBOX-DDT DOMAIN PROTEIN RLT1"/>
    <property type="match status" value="1"/>
</dbReference>
<evidence type="ECO:0000256" key="3">
    <source>
        <dbReference type="ARBA" id="ARBA00023242"/>
    </source>
</evidence>
<feature type="compositionally biased region" description="Acidic residues" evidence="7">
    <location>
        <begin position="1538"/>
        <end position="1550"/>
    </location>
</feature>
<keyword evidence="4 5" id="KW-0238">DNA-binding</keyword>
<dbReference type="PANTHER" id="PTHR36968">
    <property type="entry name" value="HOMEOBOX-DDT DOMAIN PROTEIN RLT2"/>
    <property type="match status" value="1"/>
</dbReference>